<evidence type="ECO:0000259" key="4">
    <source>
        <dbReference type="PROSITE" id="PS50002"/>
    </source>
</evidence>
<evidence type="ECO:0000259" key="6">
    <source>
        <dbReference type="PROSITE" id="PS50200"/>
    </source>
</evidence>
<dbReference type="PANTHER" id="PTHR24135:SF28">
    <property type="entry name" value="LD13733P"/>
    <property type="match status" value="1"/>
</dbReference>
<dbReference type="InterPro" id="IPR000159">
    <property type="entry name" value="RA_dom"/>
</dbReference>
<dbReference type="GO" id="GO:0016301">
    <property type="term" value="F:kinase activity"/>
    <property type="evidence" value="ECO:0007669"/>
    <property type="project" value="UniProtKB-KW"/>
</dbReference>
<dbReference type="Pfam" id="PF00018">
    <property type="entry name" value="SH3_1"/>
    <property type="match status" value="1"/>
</dbReference>
<evidence type="ECO:0000256" key="1">
    <source>
        <dbReference type="ARBA" id="ARBA00022443"/>
    </source>
</evidence>
<comment type="caution">
    <text evidence="7">The sequence shown here is derived from an EMBL/GenBank/DDBJ whole genome shotgun (WGS) entry which is preliminary data.</text>
</comment>
<keyword evidence="7" id="KW-0808">Transferase</keyword>
<feature type="domain" description="SH3" evidence="4">
    <location>
        <begin position="507"/>
        <end position="567"/>
    </location>
</feature>
<dbReference type="OrthoDB" id="8883818at2759"/>
<keyword evidence="7" id="KW-0418">Kinase</keyword>
<proteinExistence type="predicted"/>
<feature type="domain" description="SH3" evidence="4">
    <location>
        <begin position="412"/>
        <end position="481"/>
    </location>
</feature>
<sequence>MTAVSPKPSSPGSPIVEWDESAVNEYFLGLGLDGYKDVIYEHGITGDVLCALDNETLVDLGMTSLGHRLNVLRNVYEIKKEQGVEMGEDDWRPQEEVALEAMEHAATIDRMWGLVLDQQERMMQLERDHARLIRALADNGIALPGVAPQLVEDAATPTTATTYAFDSPSQLLPTSGRLTASSGGLTPKPPQLARLGSGSLRAGNGKRAEGSSNRSGSAPLPSSPTPPVDLPPPTPAPTNASHSDKSRATAAAHSAAKSFRVTMEDPCWKVLPAALKKYKINDDWKQYALFICFGNTERCLSYDEKPLLLFQKLKEGGQRPVFMLRHIRDIKSPIAVAQQKQALKLGLPPTTSQNLLPTVDTVPSPTEQTDSRPGGRTPGEGGFPDLPSPRDKAEKGAGPEPGTILDVDGKIHKVTYATSIYPYIADRADEFDVAVGATFVVMSKAKGWWFVQKDPEGAGNIVSDPSKSAWVPAGCLLELEKAIAQVSPRSPGKLPGRAPLLPSNIMSSSYPGNVLMDYTAKNENELTLREGERIRVYKKYCHWSYSIKEETGERGWVPAWFVGKIVTENGERERSHHRTNGTAVSPALPSAMTIPGASSAAGGGSLENSSQQTHTTGATSTTLVDNEGQGNPK</sequence>
<feature type="compositionally biased region" description="Low complexity" evidence="3">
    <location>
        <begin position="609"/>
        <end position="622"/>
    </location>
</feature>
<keyword evidence="1 2" id="KW-0728">SH3 domain</keyword>
<accession>J6ER56</accession>
<dbReference type="Gene3D" id="3.10.20.90">
    <property type="entry name" value="Phosphatidylinositol 3-kinase Catalytic Subunit, Chain A, domain 1"/>
    <property type="match status" value="1"/>
</dbReference>
<dbReference type="SMART" id="SM00326">
    <property type="entry name" value="SH3"/>
    <property type="match status" value="2"/>
</dbReference>
<dbReference type="EMBL" id="ALBS01000332">
    <property type="protein sequence ID" value="EJT45192.1"/>
    <property type="molecule type" value="Genomic_DNA"/>
</dbReference>
<reference evidence="7 8" key="1">
    <citation type="journal article" date="2012" name="Eukaryot. Cell">
        <title>Draft genome sequence of CBS 2479, the standard type strain of Trichosporon asahii.</title>
        <authorList>
            <person name="Yang R.Y."/>
            <person name="Li H.T."/>
            <person name="Zhu H."/>
            <person name="Zhou G.P."/>
            <person name="Wang M."/>
            <person name="Wang L."/>
        </authorList>
    </citation>
    <scope>NUCLEOTIDE SEQUENCE [LARGE SCALE GENOMIC DNA]</scope>
    <source>
        <strain evidence="8">ATCC 90039 / CBS 2479 / JCM 2466 / KCTC 7840 / NCYC 2677 / UAMH 7654</strain>
    </source>
</reference>
<feature type="region of interest" description="Disordered" evidence="3">
    <location>
        <begin position="347"/>
        <end position="404"/>
    </location>
</feature>
<dbReference type="SUPFAM" id="SSF50044">
    <property type="entry name" value="SH3-domain"/>
    <property type="match status" value="2"/>
</dbReference>
<dbReference type="InterPro" id="IPR013761">
    <property type="entry name" value="SAM/pointed_sf"/>
</dbReference>
<dbReference type="PROSITE" id="PS50002">
    <property type="entry name" value="SH3"/>
    <property type="match status" value="2"/>
</dbReference>
<evidence type="ECO:0000256" key="2">
    <source>
        <dbReference type="PROSITE-ProRule" id="PRU00192"/>
    </source>
</evidence>
<feature type="domain" description="SAM" evidence="5">
    <location>
        <begin position="18"/>
        <end position="81"/>
    </location>
</feature>
<dbReference type="PROSITE" id="PS50105">
    <property type="entry name" value="SAM_DOMAIN"/>
    <property type="match status" value="1"/>
</dbReference>
<feature type="compositionally biased region" description="Pro residues" evidence="3">
    <location>
        <begin position="221"/>
        <end position="236"/>
    </location>
</feature>
<feature type="compositionally biased region" description="Polar residues" evidence="3">
    <location>
        <begin position="167"/>
        <end position="184"/>
    </location>
</feature>
<evidence type="ECO:0000256" key="3">
    <source>
        <dbReference type="SAM" id="MobiDB-lite"/>
    </source>
</evidence>
<dbReference type="InterPro" id="IPR029071">
    <property type="entry name" value="Ubiquitin-like_domsf"/>
</dbReference>
<dbReference type="SMART" id="SM00454">
    <property type="entry name" value="SAM"/>
    <property type="match status" value="1"/>
</dbReference>
<dbReference type="InterPro" id="IPR001452">
    <property type="entry name" value="SH3_domain"/>
</dbReference>
<dbReference type="Gene3D" id="2.30.30.40">
    <property type="entry name" value="SH3 Domains"/>
    <property type="match status" value="2"/>
</dbReference>
<dbReference type="Proteomes" id="UP000002748">
    <property type="component" value="Unassembled WGS sequence"/>
</dbReference>
<dbReference type="VEuPathDB" id="FungiDB:A1Q1_06424"/>
<evidence type="ECO:0000313" key="8">
    <source>
        <dbReference type="Proteomes" id="UP000002748"/>
    </source>
</evidence>
<dbReference type="Gene3D" id="1.10.150.50">
    <property type="entry name" value="Transcription Factor, Ets-1"/>
    <property type="match status" value="1"/>
</dbReference>
<dbReference type="GeneID" id="25989936"/>
<dbReference type="KEGG" id="tasa:A1Q1_06424"/>
<dbReference type="AlphaFoldDB" id="J6ER56"/>
<evidence type="ECO:0000313" key="7">
    <source>
        <dbReference type="EMBL" id="EJT45192.1"/>
    </source>
</evidence>
<dbReference type="HOGENOM" id="CLU_016105_0_0_1"/>
<feature type="region of interest" description="Disordered" evidence="3">
    <location>
        <begin position="571"/>
        <end position="633"/>
    </location>
</feature>
<dbReference type="InterPro" id="IPR036028">
    <property type="entry name" value="SH3-like_dom_sf"/>
</dbReference>
<feature type="compositionally biased region" description="Basic and acidic residues" evidence="3">
    <location>
        <begin position="388"/>
        <end position="397"/>
    </location>
</feature>
<dbReference type="CDD" id="cd01786">
    <property type="entry name" value="RA_STE50"/>
    <property type="match status" value="1"/>
</dbReference>
<dbReference type="SUPFAM" id="SSF54236">
    <property type="entry name" value="Ubiquitin-like"/>
    <property type="match status" value="1"/>
</dbReference>
<feature type="domain" description="Ras-associating" evidence="6">
    <location>
        <begin position="255"/>
        <end position="329"/>
    </location>
</feature>
<dbReference type="Pfam" id="PF07647">
    <property type="entry name" value="SAM_2"/>
    <property type="match status" value="1"/>
</dbReference>
<dbReference type="PANTHER" id="PTHR24135">
    <property type="entry name" value="SH3 AND MULTIPLE ANKYRIN REPEAT DOMAINS PROTEIN"/>
    <property type="match status" value="1"/>
</dbReference>
<gene>
    <name evidence="7" type="ORF">A1Q1_06424</name>
</gene>
<organism evidence="7 8">
    <name type="scientific">Trichosporon asahii var. asahii (strain ATCC 90039 / CBS 2479 / JCM 2466 / KCTC 7840 / NBRC 103889/ NCYC 2677 / UAMH 7654)</name>
    <name type="common">Yeast</name>
    <dbReference type="NCBI Taxonomy" id="1186058"/>
    <lineage>
        <taxon>Eukaryota</taxon>
        <taxon>Fungi</taxon>
        <taxon>Dikarya</taxon>
        <taxon>Basidiomycota</taxon>
        <taxon>Agaricomycotina</taxon>
        <taxon>Tremellomycetes</taxon>
        <taxon>Trichosporonales</taxon>
        <taxon>Trichosporonaceae</taxon>
        <taxon>Trichosporon</taxon>
    </lineage>
</organism>
<feature type="compositionally biased region" description="Polar residues" evidence="3">
    <location>
        <begin position="349"/>
        <end position="368"/>
    </location>
</feature>
<dbReference type="Pfam" id="PF00788">
    <property type="entry name" value="RA"/>
    <property type="match status" value="1"/>
</dbReference>
<dbReference type="RefSeq" id="XP_014177013.1">
    <property type="nucleotide sequence ID" value="XM_014321538.1"/>
</dbReference>
<name>J6ER56_TRIAS</name>
<evidence type="ECO:0000259" key="5">
    <source>
        <dbReference type="PROSITE" id="PS50105"/>
    </source>
</evidence>
<dbReference type="SUPFAM" id="SSF47769">
    <property type="entry name" value="SAM/Pointed domain"/>
    <property type="match status" value="1"/>
</dbReference>
<dbReference type="InterPro" id="IPR001660">
    <property type="entry name" value="SAM"/>
</dbReference>
<dbReference type="GO" id="GO:0007165">
    <property type="term" value="P:signal transduction"/>
    <property type="evidence" value="ECO:0007669"/>
    <property type="project" value="InterPro"/>
</dbReference>
<protein>
    <submittedName>
        <fullName evidence="7">Protein kinase regulator</fullName>
    </submittedName>
</protein>
<dbReference type="PROSITE" id="PS50200">
    <property type="entry name" value="RA"/>
    <property type="match status" value="1"/>
</dbReference>
<dbReference type="InterPro" id="IPR051569">
    <property type="entry name" value="SHANK"/>
</dbReference>
<feature type="region of interest" description="Disordered" evidence="3">
    <location>
        <begin position="165"/>
        <end position="252"/>
    </location>
</feature>
<dbReference type="SMART" id="SM00314">
    <property type="entry name" value="RA"/>
    <property type="match status" value="1"/>
</dbReference>